<dbReference type="PATRIC" id="fig|157838.3.peg.873"/>
<dbReference type="PANTHER" id="PTHR46577:SF1">
    <property type="entry name" value="HTH-TYPE TRANSCRIPTIONAL REGULATORY PROTEIN GABR"/>
    <property type="match status" value="1"/>
</dbReference>
<keyword evidence="3" id="KW-0808">Transferase</keyword>
<dbReference type="SUPFAM" id="SSF53383">
    <property type="entry name" value="PLP-dependent transferases"/>
    <property type="match status" value="1"/>
</dbReference>
<gene>
    <name evidence="9" type="ORF">AN964_03925</name>
</gene>
<sequence length="469" mass="54225">MNELFITINRNSREPLYVQIYKGIKKEIIEGNILTNTSLPSIRKMSEQLQVNKTTLEAAYDQLIIEGLIESKPRSGHYVKEIDIGYFNTHEGNEVLTVEKKVESNYKYDFNIDHVDVENFPISTWKRLTNEVLSYGTNHIFNTGNSQGELGLRREITSYVRNSRGVRCSEEQIIIGSHSQILLWMICNLIGLRGKTVAVGEPGYPHATNIFESFECNIAPAVIEGDGMNEEDLKRSGASLVFTSPSFQFPFGNIMKIQKRIHLLKWAVQHNAYIVEDDYLSEYRYSGELIPSLQNLDQHERVIYMGTFHGTILPAINIGYIVLPKHLLAKYHHSQFELQQTTSRIAQKTLELFMRDGHWEQHRFRMKEIYKKKYKVTLKAIKKCFKEKAIVLKGQTGLHIVMQVIINQSEQVLLQKARDANIHLDSLSDYWYRKENNPFKHPVFLIGFGGMSIDQIEKGISVLYNTWFN</sequence>
<dbReference type="Pfam" id="PF00392">
    <property type="entry name" value="GntR"/>
    <property type="match status" value="1"/>
</dbReference>
<dbReference type="SMART" id="SM00345">
    <property type="entry name" value="HTH_GNTR"/>
    <property type="match status" value="1"/>
</dbReference>
<evidence type="ECO:0000313" key="9">
    <source>
        <dbReference type="EMBL" id="KQL52748.1"/>
    </source>
</evidence>
<dbReference type="GO" id="GO:0008483">
    <property type="term" value="F:transaminase activity"/>
    <property type="evidence" value="ECO:0007669"/>
    <property type="project" value="UniProtKB-KW"/>
</dbReference>
<name>A0A0Q3WVP4_9BACI</name>
<feature type="domain" description="HTH gntR-type" evidence="8">
    <location>
        <begin position="14"/>
        <end position="82"/>
    </location>
</feature>
<keyword evidence="10" id="KW-1185">Reference proteome</keyword>
<evidence type="ECO:0000313" key="10">
    <source>
        <dbReference type="Proteomes" id="UP000051888"/>
    </source>
</evidence>
<evidence type="ECO:0000256" key="3">
    <source>
        <dbReference type="ARBA" id="ARBA00022576"/>
    </source>
</evidence>
<keyword evidence="7" id="KW-0804">Transcription</keyword>
<dbReference type="PROSITE" id="PS50949">
    <property type="entry name" value="HTH_GNTR"/>
    <property type="match status" value="1"/>
</dbReference>
<dbReference type="InterPro" id="IPR036388">
    <property type="entry name" value="WH-like_DNA-bd_sf"/>
</dbReference>
<proteinExistence type="inferred from homology"/>
<accession>A0A0Q3WVP4</accession>
<evidence type="ECO:0000256" key="4">
    <source>
        <dbReference type="ARBA" id="ARBA00022898"/>
    </source>
</evidence>
<dbReference type="Gene3D" id="1.10.10.10">
    <property type="entry name" value="Winged helix-like DNA-binding domain superfamily/Winged helix DNA-binding domain"/>
    <property type="match status" value="1"/>
</dbReference>
<dbReference type="SUPFAM" id="SSF46785">
    <property type="entry name" value="Winged helix' DNA-binding domain"/>
    <property type="match status" value="1"/>
</dbReference>
<evidence type="ECO:0000256" key="5">
    <source>
        <dbReference type="ARBA" id="ARBA00023015"/>
    </source>
</evidence>
<evidence type="ECO:0000256" key="7">
    <source>
        <dbReference type="ARBA" id="ARBA00023163"/>
    </source>
</evidence>
<dbReference type="OrthoDB" id="9799482at2"/>
<comment type="similarity">
    <text evidence="2">In the C-terminal section; belongs to the class-I pyridoxal-phosphate-dependent aminotransferase family.</text>
</comment>
<evidence type="ECO:0000256" key="6">
    <source>
        <dbReference type="ARBA" id="ARBA00023125"/>
    </source>
</evidence>
<keyword evidence="4" id="KW-0663">Pyridoxal phosphate</keyword>
<keyword evidence="3" id="KW-0032">Aminotransferase</keyword>
<dbReference type="GO" id="GO:0003700">
    <property type="term" value="F:DNA-binding transcription factor activity"/>
    <property type="evidence" value="ECO:0007669"/>
    <property type="project" value="InterPro"/>
</dbReference>
<dbReference type="InterPro" id="IPR036390">
    <property type="entry name" value="WH_DNA-bd_sf"/>
</dbReference>
<dbReference type="CDD" id="cd07377">
    <property type="entry name" value="WHTH_GntR"/>
    <property type="match status" value="1"/>
</dbReference>
<keyword evidence="5" id="KW-0805">Transcription regulation</keyword>
<evidence type="ECO:0000259" key="8">
    <source>
        <dbReference type="PROSITE" id="PS50949"/>
    </source>
</evidence>
<dbReference type="Proteomes" id="UP000051888">
    <property type="component" value="Unassembled WGS sequence"/>
</dbReference>
<dbReference type="GO" id="GO:0003677">
    <property type="term" value="F:DNA binding"/>
    <property type="evidence" value="ECO:0007669"/>
    <property type="project" value="UniProtKB-KW"/>
</dbReference>
<reference evidence="9 10" key="1">
    <citation type="submission" date="2015-09" db="EMBL/GenBank/DDBJ databases">
        <title>Genome sequencing project for genomic taxonomy and phylogenomics of Bacillus-like bacteria.</title>
        <authorList>
            <person name="Liu B."/>
            <person name="Wang J."/>
            <person name="Zhu Y."/>
            <person name="Liu G."/>
            <person name="Chen Q."/>
            <person name="Chen Z."/>
            <person name="Lan J."/>
            <person name="Che J."/>
            <person name="Ge C."/>
            <person name="Shi H."/>
            <person name="Pan Z."/>
            <person name="Liu X."/>
        </authorList>
    </citation>
    <scope>NUCLEOTIDE SEQUENCE [LARGE SCALE GENOMIC DNA]</scope>
    <source>
        <strain evidence="9 10">LMG 18435</strain>
    </source>
</reference>
<dbReference type="InterPro" id="IPR015424">
    <property type="entry name" value="PyrdxlP-dep_Trfase"/>
</dbReference>
<keyword evidence="6" id="KW-0238">DNA-binding</keyword>
<dbReference type="CDD" id="cd00609">
    <property type="entry name" value="AAT_like"/>
    <property type="match status" value="1"/>
</dbReference>
<dbReference type="InterPro" id="IPR000524">
    <property type="entry name" value="Tscrpt_reg_HTH_GntR"/>
</dbReference>
<dbReference type="Gene3D" id="3.40.640.10">
    <property type="entry name" value="Type I PLP-dependent aspartate aminotransferase-like (Major domain)"/>
    <property type="match status" value="1"/>
</dbReference>
<dbReference type="RefSeq" id="WP_055738453.1">
    <property type="nucleotide sequence ID" value="NZ_JAAIWL010000015.1"/>
</dbReference>
<dbReference type="EMBL" id="LJJC01000004">
    <property type="protein sequence ID" value="KQL52748.1"/>
    <property type="molecule type" value="Genomic_DNA"/>
</dbReference>
<evidence type="ECO:0000256" key="2">
    <source>
        <dbReference type="ARBA" id="ARBA00005384"/>
    </source>
</evidence>
<comment type="caution">
    <text evidence="9">The sequence shown here is derived from an EMBL/GenBank/DDBJ whole genome shotgun (WGS) entry which is preliminary data.</text>
</comment>
<dbReference type="InterPro" id="IPR051446">
    <property type="entry name" value="HTH_trans_reg/aminotransferase"/>
</dbReference>
<dbReference type="InterPro" id="IPR015421">
    <property type="entry name" value="PyrdxlP-dep_Trfase_major"/>
</dbReference>
<evidence type="ECO:0000256" key="1">
    <source>
        <dbReference type="ARBA" id="ARBA00001933"/>
    </source>
</evidence>
<organism evidence="9 10">
    <name type="scientific">Heyndrickxia shackletonii</name>
    <dbReference type="NCBI Taxonomy" id="157838"/>
    <lineage>
        <taxon>Bacteria</taxon>
        <taxon>Bacillati</taxon>
        <taxon>Bacillota</taxon>
        <taxon>Bacilli</taxon>
        <taxon>Bacillales</taxon>
        <taxon>Bacillaceae</taxon>
        <taxon>Heyndrickxia</taxon>
    </lineage>
</organism>
<dbReference type="PANTHER" id="PTHR46577">
    <property type="entry name" value="HTH-TYPE TRANSCRIPTIONAL REGULATORY PROTEIN GABR"/>
    <property type="match status" value="1"/>
</dbReference>
<comment type="cofactor">
    <cofactor evidence="1">
        <name>pyridoxal 5'-phosphate</name>
        <dbReference type="ChEBI" id="CHEBI:597326"/>
    </cofactor>
</comment>
<dbReference type="AlphaFoldDB" id="A0A0Q3WVP4"/>
<protein>
    <recommendedName>
        <fullName evidence="8">HTH gntR-type domain-containing protein</fullName>
    </recommendedName>
</protein>